<reference evidence="12 14" key="1">
    <citation type="submission" date="2019-07" db="EMBL/GenBank/DDBJ databases">
        <title>Whole genome shotgun sequence of Frigoribacterium faeni NBRC 103066.</title>
        <authorList>
            <person name="Hosoyama A."/>
            <person name="Uohara A."/>
            <person name="Ohji S."/>
            <person name="Ichikawa N."/>
        </authorList>
    </citation>
    <scope>NUCLEOTIDE SEQUENCE [LARGE SCALE GENOMIC DNA]</scope>
    <source>
        <strain evidence="12 14">NBRC 103066</strain>
    </source>
</reference>
<dbReference type="Proteomes" id="UP000522688">
    <property type="component" value="Unassembled WGS sequence"/>
</dbReference>
<dbReference type="PANTHER" id="PTHR21363:SF0">
    <property type="entry name" value="PREPHENATE DEHYDROGENASE [NADP(+)]"/>
    <property type="match status" value="1"/>
</dbReference>
<comment type="caution">
    <text evidence="13">The sequence shown here is derived from an EMBL/GenBank/DDBJ whole genome shotgun (WGS) entry which is preliminary data.</text>
</comment>
<dbReference type="SUPFAM" id="SSF55021">
    <property type="entry name" value="ACT-like"/>
    <property type="match status" value="1"/>
</dbReference>
<dbReference type="Pfam" id="PF02153">
    <property type="entry name" value="PDH_N"/>
    <property type="match status" value="1"/>
</dbReference>
<dbReference type="PROSITE" id="PS51671">
    <property type="entry name" value="ACT"/>
    <property type="match status" value="1"/>
</dbReference>
<evidence type="ECO:0000256" key="4">
    <source>
        <dbReference type="ARBA" id="ARBA00016891"/>
    </source>
</evidence>
<proteinExistence type="inferred from homology"/>
<evidence type="ECO:0000256" key="7">
    <source>
        <dbReference type="ARBA" id="ARBA00023027"/>
    </source>
</evidence>
<dbReference type="EMBL" id="JACGWW010000002">
    <property type="protein sequence ID" value="MBA8813171.1"/>
    <property type="molecule type" value="Genomic_DNA"/>
</dbReference>
<keyword evidence="14" id="KW-1185">Reference proteome</keyword>
<dbReference type="GO" id="GO:0070403">
    <property type="term" value="F:NAD+ binding"/>
    <property type="evidence" value="ECO:0007669"/>
    <property type="project" value="InterPro"/>
</dbReference>
<dbReference type="SUPFAM" id="SSF48179">
    <property type="entry name" value="6-phosphogluconate dehydrogenase C-terminal domain-like"/>
    <property type="match status" value="1"/>
</dbReference>
<evidence type="ECO:0000256" key="3">
    <source>
        <dbReference type="ARBA" id="ARBA00012068"/>
    </source>
</evidence>
<evidence type="ECO:0000256" key="2">
    <source>
        <dbReference type="ARBA" id="ARBA00007964"/>
    </source>
</evidence>
<evidence type="ECO:0000313" key="15">
    <source>
        <dbReference type="Proteomes" id="UP000522688"/>
    </source>
</evidence>
<keyword evidence="7" id="KW-0520">NAD</keyword>
<evidence type="ECO:0000313" key="13">
    <source>
        <dbReference type="EMBL" id="MBA8813171.1"/>
    </source>
</evidence>
<protein>
    <recommendedName>
        <fullName evidence="4">Prephenate dehydrogenase</fullName>
        <ecNumber evidence="3">1.3.1.12</ecNumber>
    </recommendedName>
</protein>
<dbReference type="Pfam" id="PF20463">
    <property type="entry name" value="PDH_C"/>
    <property type="match status" value="1"/>
</dbReference>
<evidence type="ECO:0000259" key="11">
    <source>
        <dbReference type="PROSITE" id="PS51671"/>
    </source>
</evidence>
<evidence type="ECO:0000256" key="1">
    <source>
        <dbReference type="ARBA" id="ARBA00005067"/>
    </source>
</evidence>
<evidence type="ECO:0000256" key="9">
    <source>
        <dbReference type="ARBA" id="ARBA00049260"/>
    </source>
</evidence>
<dbReference type="Proteomes" id="UP000321154">
    <property type="component" value="Unassembled WGS sequence"/>
</dbReference>
<keyword evidence="5" id="KW-0827">Tyrosine biosynthesis</keyword>
<dbReference type="NCBIfam" id="NF005112">
    <property type="entry name" value="PRK06545.2-4"/>
    <property type="match status" value="1"/>
</dbReference>
<evidence type="ECO:0000313" key="14">
    <source>
        <dbReference type="Proteomes" id="UP000321154"/>
    </source>
</evidence>
<dbReference type="InterPro" id="IPR046825">
    <property type="entry name" value="PDH_C"/>
</dbReference>
<keyword evidence="8" id="KW-0028">Amino-acid biosynthesis</keyword>
<comment type="pathway">
    <text evidence="1">Amino-acid biosynthesis; L-tyrosine biosynthesis; (4-hydroxyphenyl)pyruvate from prephenate (NAD(+) route): step 1/1.</text>
</comment>
<evidence type="ECO:0000256" key="8">
    <source>
        <dbReference type="ARBA" id="ARBA00023141"/>
    </source>
</evidence>
<evidence type="ECO:0000259" key="10">
    <source>
        <dbReference type="PROSITE" id="PS51176"/>
    </source>
</evidence>
<dbReference type="AlphaFoldDB" id="A0A7W3JHX1"/>
<dbReference type="GO" id="GO:0006571">
    <property type="term" value="P:tyrosine biosynthetic process"/>
    <property type="evidence" value="ECO:0007669"/>
    <property type="project" value="UniProtKB-UniPathway"/>
</dbReference>
<dbReference type="SUPFAM" id="SSF51735">
    <property type="entry name" value="NAD(P)-binding Rossmann-fold domains"/>
    <property type="match status" value="1"/>
</dbReference>
<dbReference type="GO" id="GO:0004665">
    <property type="term" value="F:prephenate dehydrogenase (NADP+) activity"/>
    <property type="evidence" value="ECO:0007669"/>
    <property type="project" value="InterPro"/>
</dbReference>
<dbReference type="InterPro" id="IPR003099">
    <property type="entry name" value="Prephen_DH"/>
</dbReference>
<feature type="domain" description="Prephenate/arogenate dehydrogenase" evidence="10">
    <location>
        <begin position="33"/>
        <end position="310"/>
    </location>
</feature>
<dbReference type="Gene3D" id="1.10.3660.10">
    <property type="entry name" value="6-phosphogluconate dehydrogenase C-terminal like domain"/>
    <property type="match status" value="1"/>
</dbReference>
<keyword evidence="6 13" id="KW-0560">Oxidoreductase</keyword>
<dbReference type="PROSITE" id="PS51176">
    <property type="entry name" value="PDH_ADH"/>
    <property type="match status" value="1"/>
</dbReference>
<feature type="domain" description="ACT" evidence="11">
    <location>
        <begin position="318"/>
        <end position="388"/>
    </location>
</feature>
<dbReference type="InterPro" id="IPR008927">
    <property type="entry name" value="6-PGluconate_DH-like_C_sf"/>
</dbReference>
<dbReference type="UniPathway" id="UPA00122">
    <property type="reaction ID" value="UER00961"/>
</dbReference>
<gene>
    <name evidence="13" type="ORF">FB463_001420</name>
    <name evidence="12" type="ORF">FFA01_27080</name>
</gene>
<evidence type="ECO:0000313" key="12">
    <source>
        <dbReference type="EMBL" id="GEK84399.1"/>
    </source>
</evidence>
<keyword evidence="8" id="KW-0057">Aromatic amino acid biosynthesis</keyword>
<dbReference type="Gene3D" id="3.40.50.720">
    <property type="entry name" value="NAD(P)-binding Rossmann-like Domain"/>
    <property type="match status" value="1"/>
</dbReference>
<comment type="catalytic activity">
    <reaction evidence="9">
        <text>prephenate + NAD(+) = 3-(4-hydroxyphenyl)pyruvate + CO2 + NADH</text>
        <dbReference type="Rhea" id="RHEA:13869"/>
        <dbReference type="ChEBI" id="CHEBI:16526"/>
        <dbReference type="ChEBI" id="CHEBI:29934"/>
        <dbReference type="ChEBI" id="CHEBI:36242"/>
        <dbReference type="ChEBI" id="CHEBI:57540"/>
        <dbReference type="ChEBI" id="CHEBI:57945"/>
        <dbReference type="EC" id="1.3.1.12"/>
    </reaction>
</comment>
<evidence type="ECO:0000256" key="5">
    <source>
        <dbReference type="ARBA" id="ARBA00022498"/>
    </source>
</evidence>
<dbReference type="InterPro" id="IPR002912">
    <property type="entry name" value="ACT_dom"/>
</dbReference>
<dbReference type="InterPro" id="IPR036291">
    <property type="entry name" value="NAD(P)-bd_dom_sf"/>
</dbReference>
<accession>A0A7W3JHX1</accession>
<organism evidence="13 15">
    <name type="scientific">Frigoribacterium faeni</name>
    <dbReference type="NCBI Taxonomy" id="145483"/>
    <lineage>
        <taxon>Bacteria</taxon>
        <taxon>Bacillati</taxon>
        <taxon>Actinomycetota</taxon>
        <taxon>Actinomycetes</taxon>
        <taxon>Micrococcales</taxon>
        <taxon>Microbacteriaceae</taxon>
        <taxon>Frigoribacterium</taxon>
    </lineage>
</organism>
<reference evidence="13 15" key="2">
    <citation type="submission" date="2020-07" db="EMBL/GenBank/DDBJ databases">
        <title>Sequencing the genomes of 1000 actinobacteria strains.</title>
        <authorList>
            <person name="Klenk H.-P."/>
        </authorList>
    </citation>
    <scope>NUCLEOTIDE SEQUENCE [LARGE SCALE GENOMIC DNA]</scope>
    <source>
        <strain evidence="13 15">DSM 10309</strain>
    </source>
</reference>
<evidence type="ECO:0000256" key="6">
    <source>
        <dbReference type="ARBA" id="ARBA00023002"/>
    </source>
</evidence>
<dbReference type="InterPro" id="IPR050812">
    <property type="entry name" value="Preph/Arog_dehydrog"/>
</dbReference>
<dbReference type="NCBIfam" id="NF005111">
    <property type="entry name" value="PRK06545.2-3"/>
    <property type="match status" value="1"/>
</dbReference>
<dbReference type="PANTHER" id="PTHR21363">
    <property type="entry name" value="PREPHENATE DEHYDROGENASE"/>
    <property type="match status" value="1"/>
</dbReference>
<dbReference type="EMBL" id="BJUV01000036">
    <property type="protein sequence ID" value="GEK84399.1"/>
    <property type="molecule type" value="Genomic_DNA"/>
</dbReference>
<dbReference type="EC" id="1.3.1.12" evidence="3"/>
<sequence>MTEPTRASSADAGGIADQLDAHDLAEGSRRLSGQVRIVGSGLLGTSIGLRLRQHGVDVILDDVSPAARSLAIDYGAGRLPAQGDQPTLVVVAVPPDVTASIVARELQAHPEALVTDVASVKVAPLVELRALGADVSRYIGSHPMAGRERGGAVSARADLFIGRPWVIAGHDDISYRRAAAVEDLALDLGATPIEMTPDEHDAGVALVSHVPQVVASLMATRLAAAPDASLELAGQGVRDVTRIAASDPALWVQILGANASRVVDVLRELRVDLDGVIDALDAPEAPGARRAVAEAIGAGNGGVARLPGKHGSTTQFSSVIVLVDDTPGQLARLLTEIGEIGVNLEDLRLEHSPGAPVGLAEVAIVPDQEQRLVAELERRGWTVAGAFA</sequence>
<dbReference type="GO" id="GO:0008977">
    <property type="term" value="F:prephenate dehydrogenase (NAD+) activity"/>
    <property type="evidence" value="ECO:0007669"/>
    <property type="project" value="UniProtKB-EC"/>
</dbReference>
<dbReference type="InterPro" id="IPR046826">
    <property type="entry name" value="PDH_N"/>
</dbReference>
<name>A0A7W3JHX1_9MICO</name>
<comment type="similarity">
    <text evidence="2">Belongs to the prephenate/arogenate dehydrogenase family.</text>
</comment>
<dbReference type="InterPro" id="IPR045865">
    <property type="entry name" value="ACT-like_dom_sf"/>
</dbReference>